<evidence type="ECO:0000313" key="4">
    <source>
        <dbReference type="Proteomes" id="UP000189704"/>
    </source>
</evidence>
<reference evidence="5" key="1">
    <citation type="submission" date="2025-08" db="UniProtKB">
        <authorList>
            <consortium name="RefSeq"/>
        </authorList>
    </citation>
    <scope>IDENTIFICATION</scope>
</reference>
<accession>A0A3Q0DP41</accession>
<organism evidence="4 5">
    <name type="scientific">Carlito syrichta</name>
    <name type="common">Philippine tarsier</name>
    <name type="synonym">Tarsius syrichta</name>
    <dbReference type="NCBI Taxonomy" id="1868482"/>
    <lineage>
        <taxon>Eukaryota</taxon>
        <taxon>Metazoa</taxon>
        <taxon>Chordata</taxon>
        <taxon>Craniata</taxon>
        <taxon>Vertebrata</taxon>
        <taxon>Euteleostomi</taxon>
        <taxon>Mammalia</taxon>
        <taxon>Eutheria</taxon>
        <taxon>Euarchontoglires</taxon>
        <taxon>Primates</taxon>
        <taxon>Haplorrhini</taxon>
        <taxon>Tarsiiformes</taxon>
        <taxon>Tarsiidae</taxon>
        <taxon>Carlito</taxon>
    </lineage>
</organism>
<sequence length="428" mass="47399">MEHAVDPSSRNVHMAKGTVENAWDPPWGWVAIPPQVVPRAEDWLPGVPRGPPVWATSLESELPSTLELSEAQWLQLSRELVDVQVAAHRLREQHEAEIFQLKSEVLWLESRVLELEQHKSGACQGCAAPNEVQTSECKQRRQRSSPPGSQVQPQAEAMWTLEQNKARQQALETRVATLGHQLQGAREEARAARKQLAAQAVVLSGCQGQLRQAEAENTRLQLQLKTLNEEYTLRLQCCAREAAEYAGGAGQEPTAAPLGPFLETTLKDIRAAHRSREQQLARAARTYRKRLADLSRRHEELLVARSVQQERPQTLASPDGTAGTPKATFAAPSDPKPLPGHPVMEPGHLQEDQLNRLGVLLLSPQKGPGKTSQAGTSEPQGSDTVSWAQICQKLRDFSCGTQSWNRSGHSCWSGPRWLKSNFPSYRST</sequence>
<evidence type="ECO:0000256" key="1">
    <source>
        <dbReference type="SAM" id="Coils"/>
    </source>
</evidence>
<dbReference type="RefSeq" id="XP_021563885.1">
    <property type="nucleotide sequence ID" value="XM_021708210.1"/>
</dbReference>
<dbReference type="PANTHER" id="PTHR22106">
    <property type="entry name" value="COILED-COIL DOMAIN-CONTAINING PROTEIN 78"/>
    <property type="match status" value="1"/>
</dbReference>
<dbReference type="GO" id="GO:0005737">
    <property type="term" value="C:cytoplasm"/>
    <property type="evidence" value="ECO:0007669"/>
    <property type="project" value="TreeGrafter"/>
</dbReference>
<feature type="region of interest" description="Disordered" evidence="2">
    <location>
        <begin position="362"/>
        <end position="383"/>
    </location>
</feature>
<evidence type="ECO:0000259" key="3">
    <source>
        <dbReference type="Pfam" id="PF14739"/>
    </source>
</evidence>
<dbReference type="AlphaFoldDB" id="A0A3Q0DP41"/>
<feature type="compositionally biased region" description="Polar residues" evidence="2">
    <location>
        <begin position="144"/>
        <end position="153"/>
    </location>
</feature>
<dbReference type="Pfam" id="PF14739">
    <property type="entry name" value="DUF4472"/>
    <property type="match status" value="1"/>
</dbReference>
<keyword evidence="1" id="KW-0175">Coiled coil</keyword>
<feature type="region of interest" description="Disordered" evidence="2">
    <location>
        <begin position="123"/>
        <end position="153"/>
    </location>
</feature>
<dbReference type="CTD" id="124093"/>
<keyword evidence="4" id="KW-1185">Reference proteome</keyword>
<feature type="compositionally biased region" description="Polar residues" evidence="2">
    <location>
        <begin position="370"/>
        <end position="383"/>
    </location>
</feature>
<gene>
    <name evidence="5" type="primary">CCDC78</name>
</gene>
<feature type="coiled-coil region" evidence="1">
    <location>
        <begin position="175"/>
        <end position="230"/>
    </location>
</feature>
<dbReference type="KEGG" id="csyr:103250807"/>
<dbReference type="GeneID" id="103250807"/>
<feature type="region of interest" description="Disordered" evidence="2">
    <location>
        <begin position="305"/>
        <end position="341"/>
    </location>
</feature>
<dbReference type="PANTHER" id="PTHR22106:SF5">
    <property type="entry name" value="COILED-COIL DOMAIN-CONTAINING PROTEIN 78"/>
    <property type="match status" value="1"/>
</dbReference>
<dbReference type="InterPro" id="IPR039873">
    <property type="entry name" value="CCDC78"/>
</dbReference>
<dbReference type="OrthoDB" id="2113965at2759"/>
<name>A0A3Q0DP41_CARSF</name>
<feature type="domain" description="DUF4472" evidence="3">
    <location>
        <begin position="69"/>
        <end position="172"/>
    </location>
</feature>
<feature type="compositionally biased region" description="Polar residues" evidence="2">
    <location>
        <begin position="306"/>
        <end position="316"/>
    </location>
</feature>
<protein>
    <submittedName>
        <fullName evidence="5">Coiled-coil domain-containing protein 78</fullName>
    </submittedName>
</protein>
<evidence type="ECO:0000256" key="2">
    <source>
        <dbReference type="SAM" id="MobiDB-lite"/>
    </source>
</evidence>
<dbReference type="Proteomes" id="UP000189704">
    <property type="component" value="Unplaced"/>
</dbReference>
<evidence type="ECO:0000313" key="5">
    <source>
        <dbReference type="RefSeq" id="XP_021563885.1"/>
    </source>
</evidence>
<proteinExistence type="predicted"/>
<dbReference type="InterPro" id="IPR029329">
    <property type="entry name" value="DUF4472"/>
</dbReference>